<dbReference type="PRINTS" id="PR00368">
    <property type="entry name" value="FADPNR"/>
</dbReference>
<evidence type="ECO:0000313" key="20">
    <source>
        <dbReference type="Proteomes" id="UP000444960"/>
    </source>
</evidence>
<keyword evidence="20" id="KW-1185">Reference proteome</keyword>
<dbReference type="PROSITE" id="PS00076">
    <property type="entry name" value="PYRIDINE_REDOX_1"/>
    <property type="match status" value="1"/>
</dbReference>
<keyword evidence="6 16" id="KW-0285">Flavoprotein</keyword>
<evidence type="ECO:0000256" key="14">
    <source>
        <dbReference type="PIRSR" id="PIRSR000350-3"/>
    </source>
</evidence>
<dbReference type="SUPFAM" id="SSF55424">
    <property type="entry name" value="FAD/NAD-linked reductases, dimerisation (C-terminal) domain"/>
    <property type="match status" value="1"/>
</dbReference>
<evidence type="ECO:0000256" key="8">
    <source>
        <dbReference type="ARBA" id="ARBA00023002"/>
    </source>
</evidence>
<evidence type="ECO:0000256" key="11">
    <source>
        <dbReference type="ARBA" id="ARBA00023284"/>
    </source>
</evidence>
<dbReference type="Proteomes" id="UP000444960">
    <property type="component" value="Unassembled WGS sequence"/>
</dbReference>
<evidence type="ECO:0000256" key="16">
    <source>
        <dbReference type="RuleBase" id="RU003692"/>
    </source>
</evidence>
<gene>
    <name evidence="19" type="primary">pdhD</name>
    <name evidence="19" type="ORF">nbrc107696_02730</name>
</gene>
<evidence type="ECO:0000256" key="12">
    <source>
        <dbReference type="ARBA" id="ARBA00049187"/>
    </source>
</evidence>
<comment type="caution">
    <text evidence="19">The sequence shown here is derived from an EMBL/GenBank/DDBJ whole genome shotgun (WGS) entry which is preliminary data.</text>
</comment>
<keyword evidence="10" id="KW-1015">Disulfide bond</keyword>
<dbReference type="Pfam" id="PF02852">
    <property type="entry name" value="Pyr_redox_dim"/>
    <property type="match status" value="1"/>
</dbReference>
<evidence type="ECO:0000256" key="13">
    <source>
        <dbReference type="PIRSR" id="PIRSR000350-2"/>
    </source>
</evidence>
<feature type="active site" description="Proton acceptor" evidence="13">
    <location>
        <position position="433"/>
    </location>
</feature>
<feature type="binding site" evidence="14">
    <location>
        <position position="198"/>
    </location>
    <ligand>
        <name>NAD(+)</name>
        <dbReference type="ChEBI" id="CHEBI:57540"/>
    </ligand>
</feature>
<evidence type="ECO:0000259" key="18">
    <source>
        <dbReference type="Pfam" id="PF07992"/>
    </source>
</evidence>
<dbReference type="InterPro" id="IPR006258">
    <property type="entry name" value="Lipoamide_DH"/>
</dbReference>
<dbReference type="GO" id="GO:0050660">
    <property type="term" value="F:flavin adenine dinucleotide binding"/>
    <property type="evidence" value="ECO:0007669"/>
    <property type="project" value="InterPro"/>
</dbReference>
<dbReference type="InterPro" id="IPR012999">
    <property type="entry name" value="Pyr_OxRdtase_I_AS"/>
</dbReference>
<comment type="cofactor">
    <cofactor evidence="14 16">
        <name>FAD</name>
        <dbReference type="ChEBI" id="CHEBI:57692"/>
    </cofactor>
    <text evidence="14 16">Binds 1 FAD per subunit.</text>
</comment>
<evidence type="ECO:0000256" key="10">
    <source>
        <dbReference type="ARBA" id="ARBA00023157"/>
    </source>
</evidence>
<dbReference type="GO" id="GO:0006103">
    <property type="term" value="P:2-oxoglutarate metabolic process"/>
    <property type="evidence" value="ECO:0007669"/>
    <property type="project" value="TreeGrafter"/>
</dbReference>
<comment type="catalytic activity">
    <reaction evidence="12 16">
        <text>N(6)-[(R)-dihydrolipoyl]-L-lysyl-[protein] + NAD(+) = N(6)-[(R)-lipoyl]-L-lysyl-[protein] + NADH + H(+)</text>
        <dbReference type="Rhea" id="RHEA:15045"/>
        <dbReference type="Rhea" id="RHEA-COMP:10474"/>
        <dbReference type="Rhea" id="RHEA-COMP:10475"/>
        <dbReference type="ChEBI" id="CHEBI:15378"/>
        <dbReference type="ChEBI" id="CHEBI:57540"/>
        <dbReference type="ChEBI" id="CHEBI:57945"/>
        <dbReference type="ChEBI" id="CHEBI:83099"/>
        <dbReference type="ChEBI" id="CHEBI:83100"/>
        <dbReference type="EC" id="1.8.1.4"/>
    </reaction>
</comment>
<dbReference type="GO" id="GO:0005737">
    <property type="term" value="C:cytoplasm"/>
    <property type="evidence" value="ECO:0007669"/>
    <property type="project" value="UniProtKB-SubCell"/>
</dbReference>
<feature type="binding site" evidence="14">
    <location>
        <position position="52"/>
    </location>
    <ligand>
        <name>FAD</name>
        <dbReference type="ChEBI" id="CHEBI:57692"/>
    </ligand>
</feature>
<organism evidence="19 20">
    <name type="scientific">Gordonia spumicola</name>
    <dbReference type="NCBI Taxonomy" id="589161"/>
    <lineage>
        <taxon>Bacteria</taxon>
        <taxon>Bacillati</taxon>
        <taxon>Actinomycetota</taxon>
        <taxon>Actinomycetes</taxon>
        <taxon>Mycobacteriales</taxon>
        <taxon>Gordoniaceae</taxon>
        <taxon>Gordonia</taxon>
    </lineage>
</organism>
<dbReference type="PANTHER" id="PTHR22912">
    <property type="entry name" value="DISULFIDE OXIDOREDUCTASE"/>
    <property type="match status" value="1"/>
</dbReference>
<keyword evidence="14" id="KW-0547">Nucleotide-binding</keyword>
<feature type="disulfide bond" description="Redox-active" evidence="15">
    <location>
        <begin position="43"/>
        <end position="48"/>
    </location>
</feature>
<dbReference type="InterPro" id="IPR050151">
    <property type="entry name" value="Class-I_Pyr_Nuc-Dis_Oxidored"/>
</dbReference>
<keyword evidence="11 16" id="KW-0676">Redox-active center</keyword>
<feature type="domain" description="Pyridine nucleotide-disulphide oxidoreductase dimerisation" evidence="17">
    <location>
        <begin position="336"/>
        <end position="443"/>
    </location>
</feature>
<keyword evidence="9 14" id="KW-0520">NAD</keyword>
<proteinExistence type="inferred from homology"/>
<dbReference type="InterPro" id="IPR004099">
    <property type="entry name" value="Pyr_nucl-diS_OxRdtase_dimer"/>
</dbReference>
<dbReference type="InterPro" id="IPR001100">
    <property type="entry name" value="Pyr_nuc-diS_OxRdtase"/>
</dbReference>
<dbReference type="OrthoDB" id="9800167at2"/>
<feature type="domain" description="FAD/NAD(P)-binding" evidence="18">
    <location>
        <begin position="7"/>
        <end position="316"/>
    </location>
</feature>
<comment type="similarity">
    <text evidence="2 16">Belongs to the class-I pyridine nucleotide-disulfide oxidoreductase family.</text>
</comment>
<evidence type="ECO:0000256" key="15">
    <source>
        <dbReference type="PIRSR" id="PIRSR000350-4"/>
    </source>
</evidence>
<dbReference type="InterPro" id="IPR036188">
    <property type="entry name" value="FAD/NAD-bd_sf"/>
</dbReference>
<feature type="binding site" evidence="14">
    <location>
        <position position="115"/>
    </location>
    <ligand>
        <name>FAD</name>
        <dbReference type="ChEBI" id="CHEBI:57692"/>
    </ligand>
</feature>
<sequence>MTDYENDLVILGGGSGGYAAALRAAGLGLTVTLVEADELGGTCLHRGCIPTKALLHAGEVAETVRTAGKLGIGAEFTGIDVAAVQKYKNAIVSRLHRGLAGLVGVNGITVVKGYGTLVDGHTVMVDGDAVRGEHIVLATGAAPVVPQAFALSSTVLTSDQALDLDRIPDSAIILGGGVIGVEFASMWSSMGAEVTIVEAADRLVPAEDPELAARLQRAFKRRKIVMRTGTMMTGVTSSDAGVEVALDDDSTIAADVLLIAVGRAPVSGSLVESGIEIDSAGFVVTDDRLRTSIDSVFAVGDLVRGPQLAHRGFAHGVFVAEEIAGTNPTPVDDDGVPRVTYSQPEIASVGLSEAAATVEYGGDVRTVTYDLAGNGRSQILAASGLVKLVLAPDDRVLGVHLVGEHVGELIGEAQLLTQLGVPATDAARLVHAHPTQGEALGEALLMAVGAPLHAHS</sequence>
<evidence type="ECO:0000256" key="1">
    <source>
        <dbReference type="ARBA" id="ARBA00004496"/>
    </source>
</evidence>
<keyword evidence="7 14" id="KW-0274">FAD</keyword>
<dbReference type="Gene3D" id="3.50.50.60">
    <property type="entry name" value="FAD/NAD(P)-binding domain"/>
    <property type="match status" value="2"/>
</dbReference>
<keyword evidence="5" id="KW-0963">Cytoplasm</keyword>
<evidence type="ECO:0000256" key="2">
    <source>
        <dbReference type="ARBA" id="ARBA00007532"/>
    </source>
</evidence>
<evidence type="ECO:0000256" key="6">
    <source>
        <dbReference type="ARBA" id="ARBA00022630"/>
    </source>
</evidence>
<reference evidence="20" key="1">
    <citation type="submission" date="2019-06" db="EMBL/GenBank/DDBJ databases">
        <title>Gordonia isolated from sludge of a wastewater treatment plant.</title>
        <authorList>
            <person name="Tamura T."/>
            <person name="Aoyama K."/>
            <person name="Kang Y."/>
            <person name="Saito S."/>
            <person name="Akiyama N."/>
            <person name="Yazawa K."/>
            <person name="Gonoi T."/>
            <person name="Mikami Y."/>
        </authorList>
    </citation>
    <scope>NUCLEOTIDE SEQUENCE [LARGE SCALE GENOMIC DNA]</scope>
    <source>
        <strain evidence="20">NBRC 107696</strain>
    </source>
</reference>
<evidence type="ECO:0000256" key="7">
    <source>
        <dbReference type="ARBA" id="ARBA00022827"/>
    </source>
</evidence>
<dbReference type="PIRSF" id="PIRSF000350">
    <property type="entry name" value="Mercury_reductase_MerA"/>
    <property type="match status" value="1"/>
</dbReference>
<keyword evidence="8 16" id="KW-0560">Oxidoreductase</keyword>
<evidence type="ECO:0000256" key="5">
    <source>
        <dbReference type="ARBA" id="ARBA00022490"/>
    </source>
</evidence>
<evidence type="ECO:0000256" key="4">
    <source>
        <dbReference type="ARBA" id="ARBA00016961"/>
    </source>
</evidence>
<evidence type="ECO:0000256" key="9">
    <source>
        <dbReference type="ARBA" id="ARBA00023027"/>
    </source>
</evidence>
<name>A0A7I9V3M7_9ACTN</name>
<evidence type="ECO:0000313" key="19">
    <source>
        <dbReference type="EMBL" id="GED99826.1"/>
    </source>
</evidence>
<dbReference type="PRINTS" id="PR00411">
    <property type="entry name" value="PNDRDTASEI"/>
</dbReference>
<dbReference type="Gene3D" id="3.30.390.30">
    <property type="match status" value="1"/>
</dbReference>
<dbReference type="SUPFAM" id="SSF51905">
    <property type="entry name" value="FAD/NAD(P)-binding domain"/>
    <property type="match status" value="1"/>
</dbReference>
<dbReference type="Pfam" id="PF07992">
    <property type="entry name" value="Pyr_redox_2"/>
    <property type="match status" value="1"/>
</dbReference>
<dbReference type="EMBL" id="BJOV01000001">
    <property type="protein sequence ID" value="GED99826.1"/>
    <property type="molecule type" value="Genomic_DNA"/>
</dbReference>
<feature type="binding site" evidence="14">
    <location>
        <position position="262"/>
    </location>
    <ligand>
        <name>NAD(+)</name>
        <dbReference type="ChEBI" id="CHEBI:57540"/>
    </ligand>
</feature>
<evidence type="ECO:0000256" key="3">
    <source>
        <dbReference type="ARBA" id="ARBA00012608"/>
    </source>
</evidence>
<dbReference type="InterPro" id="IPR016156">
    <property type="entry name" value="FAD/NAD-linked_Rdtase_dimer_sf"/>
</dbReference>
<feature type="binding site" evidence="14">
    <location>
        <begin position="175"/>
        <end position="182"/>
    </location>
    <ligand>
        <name>NAD(+)</name>
        <dbReference type="ChEBI" id="CHEBI:57540"/>
    </ligand>
</feature>
<evidence type="ECO:0000259" key="17">
    <source>
        <dbReference type="Pfam" id="PF02852"/>
    </source>
</evidence>
<dbReference type="NCBIfam" id="TIGR01350">
    <property type="entry name" value="lipoamide_DH"/>
    <property type="match status" value="1"/>
</dbReference>
<dbReference type="GO" id="GO:0004148">
    <property type="term" value="F:dihydrolipoyl dehydrogenase (NADH) activity"/>
    <property type="evidence" value="ECO:0007669"/>
    <property type="project" value="UniProtKB-EC"/>
</dbReference>
<dbReference type="RefSeq" id="WP_161893779.1">
    <property type="nucleotide sequence ID" value="NZ_BJOV01000001.1"/>
</dbReference>
<dbReference type="AlphaFoldDB" id="A0A7I9V3M7"/>
<dbReference type="InterPro" id="IPR023753">
    <property type="entry name" value="FAD/NAD-binding_dom"/>
</dbReference>
<accession>A0A7I9V3M7</accession>
<feature type="binding site" evidence="14">
    <location>
        <position position="301"/>
    </location>
    <ligand>
        <name>FAD</name>
        <dbReference type="ChEBI" id="CHEBI:57692"/>
    </ligand>
</feature>
<comment type="miscellaneous">
    <text evidence="16">The active site is a redox-active disulfide bond.</text>
</comment>
<dbReference type="EC" id="1.8.1.4" evidence="3 16"/>
<comment type="subcellular location">
    <subcellularLocation>
        <location evidence="1">Cytoplasm</location>
    </subcellularLocation>
</comment>
<protein>
    <recommendedName>
        <fullName evidence="4 16">Dihydrolipoyl dehydrogenase</fullName>
        <ecNumber evidence="3 16">1.8.1.4</ecNumber>
    </recommendedName>
</protein>
<dbReference type="PANTHER" id="PTHR22912:SF217">
    <property type="entry name" value="DIHYDROLIPOYL DEHYDROGENASE"/>
    <property type="match status" value="1"/>
</dbReference>
<dbReference type="FunFam" id="3.30.390.30:FF:000001">
    <property type="entry name" value="Dihydrolipoyl dehydrogenase"/>
    <property type="match status" value="1"/>
</dbReference>